<dbReference type="SMART" id="SM00822">
    <property type="entry name" value="PKS_KR"/>
    <property type="match status" value="1"/>
</dbReference>
<dbReference type="InterPro" id="IPR050177">
    <property type="entry name" value="Lipid_A_modif_metabolic_enz"/>
</dbReference>
<reference evidence="2" key="1">
    <citation type="submission" date="2019-11" db="EMBL/GenBank/DDBJ databases">
        <title>Acidithiobacillus ferrianus sp. nov.: a facultatively anaerobic and extremely acidophilic chemolithoautotroph.</title>
        <authorList>
            <person name="Norris P.R."/>
            <person name="Falagan C."/>
            <person name="Moya-Beltran A."/>
            <person name="Castro M."/>
            <person name="Quatrini R."/>
            <person name="Johnson D.B."/>
        </authorList>
    </citation>
    <scope>NUCLEOTIDE SEQUENCE [LARGE SCALE GENOMIC DNA]</scope>
    <source>
        <strain evidence="2">MG</strain>
    </source>
</reference>
<dbReference type="PANTHER" id="PTHR43245">
    <property type="entry name" value="BIFUNCTIONAL POLYMYXIN RESISTANCE PROTEIN ARNA"/>
    <property type="match status" value="1"/>
</dbReference>
<dbReference type="SUPFAM" id="SSF51735">
    <property type="entry name" value="NAD(P)-binding Rossmann-fold domains"/>
    <property type="match status" value="1"/>
</dbReference>
<protein>
    <submittedName>
        <fullName evidence="2">NAD-dependent epimerase/dehydratase family protein</fullName>
    </submittedName>
</protein>
<dbReference type="EMBL" id="WNJL01000037">
    <property type="protein sequence ID" value="NDU43526.1"/>
    <property type="molecule type" value="Genomic_DNA"/>
</dbReference>
<evidence type="ECO:0000313" key="2">
    <source>
        <dbReference type="EMBL" id="NDU43526.1"/>
    </source>
</evidence>
<sequence>MKILITGNLGYIGPVLIRHLRKTRHGAWIEGLDPAFFAGALTTRGPWPESALDVQHYADVRDCSPSLFSGVDAVVHLAALSNDPIGKAFEALTEEINQTATLRVARLARDAGVKHFVFASSCSVYGAGSDAPRREQDTLAPLTAYARSKVGSEQALKTLASSSFRVTALRFGTACGMSERLRLDLVINDFVATALVKGSIEVLSDGSPWRPLIHVEDMCRAMDWALDRRVGEDFEVMNTGSDSWNYQIRDLAKAAAAAVGGVGVSINAEAASDKRSYRVDFSHFRELAPEHQPQWTLERAVADLKIGLEAIGFRDAAFREGAFMRLKTLAQLREGGWLDADLRWVRARQSRAPWQEVTA</sequence>
<comment type="caution">
    <text evidence="2">The sequence shown here is derived from an EMBL/GenBank/DDBJ whole genome shotgun (WGS) entry which is preliminary data.</text>
</comment>
<dbReference type="InterPro" id="IPR001509">
    <property type="entry name" value="Epimerase_deHydtase"/>
</dbReference>
<dbReference type="Pfam" id="PF01370">
    <property type="entry name" value="Epimerase"/>
    <property type="match status" value="1"/>
</dbReference>
<dbReference type="InterPro" id="IPR036291">
    <property type="entry name" value="NAD(P)-bd_dom_sf"/>
</dbReference>
<feature type="domain" description="Ketoreductase" evidence="1">
    <location>
        <begin position="1"/>
        <end position="148"/>
    </location>
</feature>
<gene>
    <name evidence="2" type="ORF">GL267_13075</name>
</gene>
<dbReference type="RefSeq" id="WP_163098711.1">
    <property type="nucleotide sequence ID" value="NZ_CP127523.1"/>
</dbReference>
<organism evidence="2">
    <name type="scientific">Acidithiobacillus ferrianus</name>
    <dbReference type="NCBI Taxonomy" id="2678518"/>
    <lineage>
        <taxon>Bacteria</taxon>
        <taxon>Pseudomonadati</taxon>
        <taxon>Pseudomonadota</taxon>
        <taxon>Acidithiobacillia</taxon>
        <taxon>Acidithiobacillales</taxon>
        <taxon>Acidithiobacillaceae</taxon>
        <taxon>Acidithiobacillus</taxon>
    </lineage>
</organism>
<dbReference type="Gene3D" id="3.40.50.720">
    <property type="entry name" value="NAD(P)-binding Rossmann-like Domain"/>
    <property type="match status" value="1"/>
</dbReference>
<dbReference type="PANTHER" id="PTHR43245:SF23">
    <property type="entry name" value="NAD(P)-BINDING DOMAIN-CONTAINING PROTEIN"/>
    <property type="match status" value="1"/>
</dbReference>
<accession>A0A845U7V2</accession>
<dbReference type="AlphaFoldDB" id="A0A845U7V2"/>
<dbReference type="InterPro" id="IPR057326">
    <property type="entry name" value="KR_dom"/>
</dbReference>
<proteinExistence type="predicted"/>
<evidence type="ECO:0000259" key="1">
    <source>
        <dbReference type="SMART" id="SM00822"/>
    </source>
</evidence>
<name>A0A845U7V2_9PROT</name>
<dbReference type="CDD" id="cd08946">
    <property type="entry name" value="SDR_e"/>
    <property type="match status" value="1"/>
</dbReference>